<dbReference type="AlphaFoldDB" id="A0A2G9GED4"/>
<feature type="region of interest" description="Disordered" evidence="1">
    <location>
        <begin position="410"/>
        <end position="429"/>
    </location>
</feature>
<accession>A0A2G9GED4</accession>
<dbReference type="EMBL" id="NKXS01005455">
    <property type="protein sequence ID" value="PIN03637.1"/>
    <property type="molecule type" value="Genomic_DNA"/>
</dbReference>
<sequence>MDFHRLARRELQTLCKKNKIPANMTNVAMADALKALEIVEGIEEFLQPCQSETAQSSIESSARSEVTSPYVPPTGGRSTRRRNVLKEEPETAKPTTRSRRMTRMTVVKDPDASQVDATETPAAMARTTRKKASMASACRKMDSQLKECVEEEKKDATMTPAPLGVTSRRRAVKEESAFKRVYSTRRSVRLAEKSAGLLKEVENENPGPLKKDLFAQDHENVEMNLTGNSDDLDGVSGITGVDENTNVEENSEKKDEVEVVSAQKQDVSLVSEGETVSTGEDEIGHHFEADGSKPEMKDGRDVEIQEVGFGCGTVAEFDERNCDKSENPKDENVVLPLNVHDEVRASDGSHDVHTSVIEITVENKEELDTDKDAEEYEFKAAEQKEVTDVVSPQKQDISIVSEGRMVSTAEEETGNHFEADSSKPEAKEGNDMDIQEVVFGFETNAELDGQKCDITEDPKIENIVMPKSNEVEESNGSHDDHTPEIGITVENKAELNTNKDAEYEGKAADISKPEAK</sequence>
<dbReference type="PANTHER" id="PTHR33621">
    <property type="entry name" value="ASPARTIC/GLUTAMIC ACID-RICH PROTEIN"/>
    <property type="match status" value="1"/>
</dbReference>
<dbReference type="PANTHER" id="PTHR33621:SF2">
    <property type="entry name" value="RIBOSOMAL L1 DOMAIN-CONTAINING PROTEIN"/>
    <property type="match status" value="1"/>
</dbReference>
<organism evidence="2 3">
    <name type="scientific">Handroanthus impetiginosus</name>
    <dbReference type="NCBI Taxonomy" id="429701"/>
    <lineage>
        <taxon>Eukaryota</taxon>
        <taxon>Viridiplantae</taxon>
        <taxon>Streptophyta</taxon>
        <taxon>Embryophyta</taxon>
        <taxon>Tracheophyta</taxon>
        <taxon>Spermatophyta</taxon>
        <taxon>Magnoliopsida</taxon>
        <taxon>eudicotyledons</taxon>
        <taxon>Gunneridae</taxon>
        <taxon>Pentapetalae</taxon>
        <taxon>asterids</taxon>
        <taxon>lamiids</taxon>
        <taxon>Lamiales</taxon>
        <taxon>Bignoniaceae</taxon>
        <taxon>Crescentiina</taxon>
        <taxon>Tabebuia alliance</taxon>
        <taxon>Handroanthus</taxon>
    </lineage>
</organism>
<feature type="compositionally biased region" description="Polar residues" evidence="1">
    <location>
        <begin position="53"/>
        <end position="67"/>
    </location>
</feature>
<comment type="caution">
    <text evidence="2">The sequence shown here is derived from an EMBL/GenBank/DDBJ whole genome shotgun (WGS) entry which is preliminary data.</text>
</comment>
<evidence type="ECO:0000256" key="1">
    <source>
        <dbReference type="SAM" id="MobiDB-lite"/>
    </source>
</evidence>
<feature type="region of interest" description="Disordered" evidence="1">
    <location>
        <begin position="466"/>
        <end position="516"/>
    </location>
</feature>
<feature type="compositionally biased region" description="Basic and acidic residues" evidence="1">
    <location>
        <begin position="491"/>
        <end position="516"/>
    </location>
</feature>
<dbReference type="STRING" id="429701.A0A2G9GED4"/>
<proteinExistence type="predicted"/>
<protein>
    <submittedName>
        <fullName evidence="2">Uncharacterized protein</fullName>
    </submittedName>
</protein>
<feature type="compositionally biased region" description="Polar residues" evidence="1">
    <location>
        <begin position="262"/>
        <end position="277"/>
    </location>
</feature>
<evidence type="ECO:0000313" key="3">
    <source>
        <dbReference type="Proteomes" id="UP000231279"/>
    </source>
</evidence>
<name>A0A2G9GED4_9LAMI</name>
<dbReference type="Proteomes" id="UP000231279">
    <property type="component" value="Unassembled WGS sequence"/>
</dbReference>
<gene>
    <name evidence="2" type="ORF">CDL12_23837</name>
</gene>
<reference evidence="3" key="1">
    <citation type="journal article" date="2018" name="Gigascience">
        <title>Genome assembly of the Pink Ipe (Handroanthus impetiginosus, Bignoniaceae), a highly valued, ecologically keystone Neotropical timber forest tree.</title>
        <authorList>
            <person name="Silva-Junior O.B."/>
            <person name="Grattapaglia D."/>
            <person name="Novaes E."/>
            <person name="Collevatti R.G."/>
        </authorList>
    </citation>
    <scope>NUCLEOTIDE SEQUENCE [LARGE SCALE GENOMIC DNA]</scope>
    <source>
        <strain evidence="3">cv. UFG-1</strain>
    </source>
</reference>
<dbReference type="OrthoDB" id="1916794at2759"/>
<keyword evidence="3" id="KW-1185">Reference proteome</keyword>
<evidence type="ECO:0000313" key="2">
    <source>
        <dbReference type="EMBL" id="PIN03637.1"/>
    </source>
</evidence>
<feature type="compositionally biased region" description="Basic and acidic residues" evidence="1">
    <location>
        <begin position="413"/>
        <end position="429"/>
    </location>
</feature>
<feature type="region of interest" description="Disordered" evidence="1">
    <location>
        <begin position="53"/>
        <end position="100"/>
    </location>
</feature>
<feature type="region of interest" description="Disordered" evidence="1">
    <location>
        <begin position="247"/>
        <end position="277"/>
    </location>
</feature>